<dbReference type="AlphaFoldDB" id="X1NDD5"/>
<keyword evidence="1" id="KW-0812">Transmembrane</keyword>
<name>X1NDD5_9ZZZZ</name>
<feature type="non-terminal residue" evidence="2">
    <location>
        <position position="33"/>
    </location>
</feature>
<gene>
    <name evidence="2" type="ORF">S06H3_11544</name>
</gene>
<accession>X1NDD5</accession>
<feature type="transmembrane region" description="Helical" evidence="1">
    <location>
        <begin position="12"/>
        <end position="32"/>
    </location>
</feature>
<dbReference type="EMBL" id="BARV01005630">
    <property type="protein sequence ID" value="GAI16684.1"/>
    <property type="molecule type" value="Genomic_DNA"/>
</dbReference>
<reference evidence="2" key="1">
    <citation type="journal article" date="2014" name="Front. Microbiol.">
        <title>High frequency of phylogenetically diverse reductive dehalogenase-homologous genes in deep subseafloor sedimentary metagenomes.</title>
        <authorList>
            <person name="Kawai M."/>
            <person name="Futagami T."/>
            <person name="Toyoda A."/>
            <person name="Takaki Y."/>
            <person name="Nishi S."/>
            <person name="Hori S."/>
            <person name="Arai W."/>
            <person name="Tsubouchi T."/>
            <person name="Morono Y."/>
            <person name="Uchiyama I."/>
            <person name="Ito T."/>
            <person name="Fujiyama A."/>
            <person name="Inagaki F."/>
            <person name="Takami H."/>
        </authorList>
    </citation>
    <scope>NUCLEOTIDE SEQUENCE</scope>
    <source>
        <strain evidence="2">Expedition CK06-06</strain>
    </source>
</reference>
<sequence length="33" mass="3606">MDVDRLAAKLYILSTTCFRLSFSVSMIIALVAG</sequence>
<protein>
    <submittedName>
        <fullName evidence="2">Uncharacterized protein</fullName>
    </submittedName>
</protein>
<evidence type="ECO:0000313" key="2">
    <source>
        <dbReference type="EMBL" id="GAI16684.1"/>
    </source>
</evidence>
<proteinExistence type="predicted"/>
<comment type="caution">
    <text evidence="2">The sequence shown here is derived from an EMBL/GenBank/DDBJ whole genome shotgun (WGS) entry which is preliminary data.</text>
</comment>
<keyword evidence="1" id="KW-1133">Transmembrane helix</keyword>
<keyword evidence="1" id="KW-0472">Membrane</keyword>
<evidence type="ECO:0000256" key="1">
    <source>
        <dbReference type="SAM" id="Phobius"/>
    </source>
</evidence>
<organism evidence="2">
    <name type="scientific">marine sediment metagenome</name>
    <dbReference type="NCBI Taxonomy" id="412755"/>
    <lineage>
        <taxon>unclassified sequences</taxon>
        <taxon>metagenomes</taxon>
        <taxon>ecological metagenomes</taxon>
    </lineage>
</organism>